<gene>
    <name evidence="1" type="ORF">JR316_0002964</name>
</gene>
<dbReference type="EMBL" id="JAFIQS020000003">
    <property type="protein sequence ID" value="KAH9483496.1"/>
    <property type="molecule type" value="Genomic_DNA"/>
</dbReference>
<comment type="caution">
    <text evidence="1">The sequence shown here is derived from an EMBL/GenBank/DDBJ whole genome shotgun (WGS) entry which is preliminary data.</text>
</comment>
<sequence length="127" mass="14096">MATTSNIISTKAVAPRGKGKQRKQFLEKNDALALAASIADTQEKISITKAERHHKPRDESLAKQERKHSMSTKAKLKETKAALKAKQVNAKRERAKSRKERLKPKVDVDVGVNKHASGKVRKTVSFA</sequence>
<accession>A0ACB8H6K8</accession>
<keyword evidence="2" id="KW-1185">Reference proteome</keyword>
<name>A0ACB8H6K8_PSICU</name>
<dbReference type="Proteomes" id="UP000664032">
    <property type="component" value="Unassembled WGS sequence"/>
</dbReference>
<protein>
    <submittedName>
        <fullName evidence="1">Uncharacterized protein</fullName>
    </submittedName>
</protein>
<reference evidence="1" key="1">
    <citation type="submission" date="2021-10" db="EMBL/GenBank/DDBJ databases">
        <title>Psilocybe cubensis genome.</title>
        <authorList>
            <person name="Mckernan K.J."/>
            <person name="Crawford S."/>
            <person name="Trippe A."/>
            <person name="Kane L.T."/>
            <person name="Mclaughlin S."/>
        </authorList>
    </citation>
    <scope>NUCLEOTIDE SEQUENCE</scope>
    <source>
        <strain evidence="1">MGC-MH-2018</strain>
    </source>
</reference>
<organism evidence="1 2">
    <name type="scientific">Psilocybe cubensis</name>
    <name type="common">Psychedelic mushroom</name>
    <name type="synonym">Stropharia cubensis</name>
    <dbReference type="NCBI Taxonomy" id="181762"/>
    <lineage>
        <taxon>Eukaryota</taxon>
        <taxon>Fungi</taxon>
        <taxon>Dikarya</taxon>
        <taxon>Basidiomycota</taxon>
        <taxon>Agaricomycotina</taxon>
        <taxon>Agaricomycetes</taxon>
        <taxon>Agaricomycetidae</taxon>
        <taxon>Agaricales</taxon>
        <taxon>Agaricineae</taxon>
        <taxon>Strophariaceae</taxon>
        <taxon>Psilocybe</taxon>
    </lineage>
</organism>
<proteinExistence type="predicted"/>
<evidence type="ECO:0000313" key="2">
    <source>
        <dbReference type="Proteomes" id="UP000664032"/>
    </source>
</evidence>
<evidence type="ECO:0000313" key="1">
    <source>
        <dbReference type="EMBL" id="KAH9483496.1"/>
    </source>
</evidence>